<feature type="region of interest" description="Disordered" evidence="1">
    <location>
        <begin position="1"/>
        <end position="23"/>
    </location>
</feature>
<feature type="compositionally biased region" description="Polar residues" evidence="1">
    <location>
        <begin position="522"/>
        <end position="540"/>
    </location>
</feature>
<evidence type="ECO:0000313" key="3">
    <source>
        <dbReference type="Proteomes" id="UP001497453"/>
    </source>
</evidence>
<feature type="compositionally biased region" description="Polar residues" evidence="1">
    <location>
        <begin position="376"/>
        <end position="387"/>
    </location>
</feature>
<dbReference type="EMBL" id="OZ037951">
    <property type="protein sequence ID" value="CAL1715560.1"/>
    <property type="molecule type" value="Genomic_DNA"/>
</dbReference>
<feature type="compositionally biased region" description="Polar residues" evidence="1">
    <location>
        <begin position="558"/>
        <end position="593"/>
    </location>
</feature>
<feature type="region of interest" description="Disordered" evidence="1">
    <location>
        <begin position="448"/>
        <end position="639"/>
    </location>
</feature>
<keyword evidence="3" id="KW-1185">Reference proteome</keyword>
<evidence type="ECO:0000313" key="2">
    <source>
        <dbReference type="EMBL" id="CAL1715560.1"/>
    </source>
</evidence>
<feature type="compositionally biased region" description="Basic residues" evidence="1">
    <location>
        <begin position="311"/>
        <end position="320"/>
    </location>
</feature>
<reference evidence="3" key="1">
    <citation type="submission" date="2024-04" db="EMBL/GenBank/DDBJ databases">
        <authorList>
            <person name="Shaw F."/>
            <person name="Minotto A."/>
        </authorList>
    </citation>
    <scope>NUCLEOTIDE SEQUENCE [LARGE SCALE GENOMIC DNA]</scope>
</reference>
<gene>
    <name evidence="2" type="ORF">GFSPODELE1_LOCUS10295</name>
</gene>
<feature type="compositionally biased region" description="Low complexity" evidence="1">
    <location>
        <begin position="509"/>
        <end position="519"/>
    </location>
</feature>
<feature type="compositionally biased region" description="Basic and acidic residues" evidence="1">
    <location>
        <begin position="608"/>
        <end position="618"/>
    </location>
</feature>
<feature type="compositionally biased region" description="Polar residues" evidence="1">
    <location>
        <begin position="336"/>
        <end position="353"/>
    </location>
</feature>
<feature type="compositionally biased region" description="Low complexity" evidence="1">
    <location>
        <begin position="297"/>
        <end position="310"/>
    </location>
</feature>
<feature type="compositionally biased region" description="Polar residues" evidence="1">
    <location>
        <begin position="1"/>
        <end position="10"/>
    </location>
</feature>
<accession>A0ABP1E6H1</accession>
<name>A0ABP1E6H1_9APHY</name>
<sequence>MTSNPSNVSNLPKERPPRLSTSSSLWSHLLQNKSLQSVSTPAVSNDSNKAPKALTEAAQNTRMYAPMVPVDKTGTSARILLHDTQANLEKFTGRLESLTKGLEESKRQICATSELFERGHEHVTEEMVSIVNRCQAELQKSLGTPAQKASLDEVQKNVSSLSRRFDSLSKQVEILHLLNQTQSQSLQMLQEQQGQLLASVVPLLPLLQALPLHLDVSRTNVKESLETLFKDALPKIMKECLHDTLKSTALPLVQPATKDSLDQMERRCRETEKAFTDLRLLMTSNHPALLTSLGAPRSASISSTSRSLSRTGRHSRKRRRLNVDDEDEGQYPMTPRRSSPQIRRTTMLDSGLSSARVEQDEHPSSRPALYQDTADPLSTISSSSPNDKNLDHAAASPRPDIESPTSPAPEPTSLPLSRTPSCEMPPANQLALIPQVPNYNLSILPDASDASQQHSSPRFDYSPTSSLAVSSSFSSSTPTQSTIQPTSDPDAKSLPSVGAISGTPKSPVSEESAVSSAAVTQVERTASTTDSTITFHPNTTHFDRSRSVPAVPAVAPNSLDSNGSSDHTAGLSRSHQSNATNFGLSSPLRSSKPVSLKDRRAHGLWNEHNSRSEKRFIPLDDDDEEDEEDEALFGLFGSG</sequence>
<feature type="compositionally biased region" description="Acidic residues" evidence="1">
    <location>
        <begin position="619"/>
        <end position="631"/>
    </location>
</feature>
<organism evidence="2 3">
    <name type="scientific">Somion occarium</name>
    <dbReference type="NCBI Taxonomy" id="3059160"/>
    <lineage>
        <taxon>Eukaryota</taxon>
        <taxon>Fungi</taxon>
        <taxon>Dikarya</taxon>
        <taxon>Basidiomycota</taxon>
        <taxon>Agaricomycotina</taxon>
        <taxon>Agaricomycetes</taxon>
        <taxon>Polyporales</taxon>
        <taxon>Cerrenaceae</taxon>
        <taxon>Somion</taxon>
    </lineage>
</organism>
<evidence type="ECO:0000256" key="1">
    <source>
        <dbReference type="SAM" id="MobiDB-lite"/>
    </source>
</evidence>
<feature type="compositionally biased region" description="Low complexity" evidence="1">
    <location>
        <begin position="462"/>
        <end position="488"/>
    </location>
</feature>
<feature type="region of interest" description="Disordered" evidence="1">
    <location>
        <begin position="291"/>
        <end position="426"/>
    </location>
</feature>
<proteinExistence type="predicted"/>
<dbReference type="Proteomes" id="UP001497453">
    <property type="component" value="Chromosome 8"/>
</dbReference>
<protein>
    <submittedName>
        <fullName evidence="2">Uncharacterized protein</fullName>
    </submittedName>
</protein>